<evidence type="ECO:0000313" key="8">
    <source>
        <dbReference type="Proteomes" id="UP000040453"/>
    </source>
</evidence>
<organism evidence="7 8">
    <name type="scientific">Oceanobacillus oncorhynchi</name>
    <dbReference type="NCBI Taxonomy" id="545501"/>
    <lineage>
        <taxon>Bacteria</taxon>
        <taxon>Bacillati</taxon>
        <taxon>Bacillota</taxon>
        <taxon>Bacilli</taxon>
        <taxon>Bacillales</taxon>
        <taxon>Bacillaceae</taxon>
        <taxon>Oceanobacillus</taxon>
    </lineage>
</organism>
<dbReference type="RefSeq" id="WP_042529138.1">
    <property type="nucleotide sequence ID" value="NZ_CDGG01000001.1"/>
</dbReference>
<evidence type="ECO:0000256" key="3">
    <source>
        <dbReference type="ARBA" id="ARBA00022692"/>
    </source>
</evidence>
<dbReference type="Proteomes" id="UP000040453">
    <property type="component" value="Unassembled WGS sequence"/>
</dbReference>
<feature type="transmembrane region" description="Helical" evidence="6">
    <location>
        <begin position="68"/>
        <end position="85"/>
    </location>
</feature>
<feature type="transmembrane region" description="Helical" evidence="6">
    <location>
        <begin position="131"/>
        <end position="151"/>
    </location>
</feature>
<feature type="transmembrane region" description="Helical" evidence="6">
    <location>
        <begin position="106"/>
        <end position="125"/>
    </location>
</feature>
<evidence type="ECO:0000256" key="5">
    <source>
        <dbReference type="ARBA" id="ARBA00023136"/>
    </source>
</evidence>
<gene>
    <name evidence="7" type="ORF">BN997_00381</name>
</gene>
<evidence type="ECO:0000313" key="7">
    <source>
        <dbReference type="EMBL" id="CEI80577.1"/>
    </source>
</evidence>
<feature type="transmembrane region" description="Helical" evidence="6">
    <location>
        <begin position="190"/>
        <end position="209"/>
    </location>
</feature>
<evidence type="ECO:0000256" key="6">
    <source>
        <dbReference type="SAM" id="Phobius"/>
    </source>
</evidence>
<keyword evidence="4 6" id="KW-1133">Transmembrane helix</keyword>
<feature type="transmembrane region" description="Helical" evidence="6">
    <location>
        <begin position="12"/>
        <end position="29"/>
    </location>
</feature>
<evidence type="ECO:0000256" key="1">
    <source>
        <dbReference type="ARBA" id="ARBA00004141"/>
    </source>
</evidence>
<dbReference type="InterPro" id="IPR022301">
    <property type="entry name" value="Integral_membrane_YjbE"/>
</dbReference>
<dbReference type="EMBL" id="CDGG01000001">
    <property type="protein sequence ID" value="CEI80577.1"/>
    <property type="molecule type" value="Genomic_DNA"/>
</dbReference>
<proteinExistence type="inferred from homology"/>
<evidence type="ECO:0000256" key="2">
    <source>
        <dbReference type="ARBA" id="ARBA00007511"/>
    </source>
</evidence>
<feature type="transmembrane region" description="Helical" evidence="6">
    <location>
        <begin position="158"/>
        <end position="178"/>
    </location>
</feature>
<keyword evidence="8" id="KW-1185">Reference proteome</keyword>
<accession>A0A0A1MLL7</accession>
<reference evidence="7 8" key="1">
    <citation type="submission" date="2014-11" db="EMBL/GenBank/DDBJ databases">
        <authorList>
            <person name="Urmite Genomes Urmite Genomes"/>
        </authorList>
    </citation>
    <scope>NUCLEOTIDE SEQUENCE [LARGE SCALE GENOMIC DNA]</scope>
    <source>
        <strain evidence="7 8">Oc5</strain>
    </source>
</reference>
<dbReference type="AlphaFoldDB" id="A0A0A1MLL7"/>
<keyword evidence="5 6" id="KW-0472">Membrane</keyword>
<sequence length="220" mass="24430">MLEFIQTIGQILLINILLSGDNAIVIAMASRNLPEHLQARAIRWGTFGAIALRILFVFIMIYLLQLPFIQLIGGCLLLYVAYKLLVDKQDHSQMKSGNSLREAITIIIFADVIMSLDNVLAIAAIADSDLLLIIAGIILSIPIILTASELILKLIEKFPIIIYIGAGLLAWTAGKMLLEEALVQQLFASLKYGQLIFLNILTLAVLFIGKWRRNQLEMTV</sequence>
<dbReference type="PANTHER" id="PTHR30238:SF4">
    <property type="entry name" value="SLL1022 PROTEIN"/>
    <property type="match status" value="1"/>
</dbReference>
<dbReference type="Pfam" id="PF03741">
    <property type="entry name" value="TerC"/>
    <property type="match status" value="1"/>
</dbReference>
<name>A0A0A1MLL7_9BACI</name>
<comment type="subcellular location">
    <subcellularLocation>
        <location evidence="1">Membrane</location>
        <topology evidence="1">Multi-pass membrane protein</topology>
    </subcellularLocation>
</comment>
<dbReference type="NCBIfam" id="TIGR03717">
    <property type="entry name" value="R_switched_YjbE"/>
    <property type="match status" value="1"/>
</dbReference>
<protein>
    <submittedName>
        <fullName evidence="7">Integral membrane protein TerC family protein</fullName>
    </submittedName>
</protein>
<comment type="similarity">
    <text evidence="2">Belongs to the TerC family.</text>
</comment>
<dbReference type="GO" id="GO:0016020">
    <property type="term" value="C:membrane"/>
    <property type="evidence" value="ECO:0007669"/>
    <property type="project" value="UniProtKB-SubCell"/>
</dbReference>
<keyword evidence="3 6" id="KW-0812">Transmembrane</keyword>
<dbReference type="InterPro" id="IPR005496">
    <property type="entry name" value="Integral_membrane_TerC"/>
</dbReference>
<evidence type="ECO:0000256" key="4">
    <source>
        <dbReference type="ARBA" id="ARBA00022989"/>
    </source>
</evidence>
<dbReference type="PANTHER" id="PTHR30238">
    <property type="entry name" value="MEMBRANE BOUND PREDICTED REDOX MODULATOR"/>
    <property type="match status" value="1"/>
</dbReference>